<evidence type="ECO:0000256" key="6">
    <source>
        <dbReference type="ARBA" id="ARBA00023212"/>
    </source>
</evidence>
<keyword evidence="6 8" id="KW-0206">Cytoskeleton</keyword>
<dbReference type="InterPro" id="IPR041569">
    <property type="entry name" value="AAA_lid_3"/>
</dbReference>
<dbReference type="GO" id="GO:0005813">
    <property type="term" value="C:centrosome"/>
    <property type="evidence" value="ECO:0007669"/>
    <property type="project" value="UniProtKB-SubCell"/>
</dbReference>
<dbReference type="GO" id="GO:0008568">
    <property type="term" value="F:microtubule severing ATPase activity"/>
    <property type="evidence" value="ECO:0007669"/>
    <property type="project" value="UniProtKB-EC"/>
</dbReference>
<dbReference type="SUPFAM" id="SSF52540">
    <property type="entry name" value="P-loop containing nucleoside triphosphate hydrolases"/>
    <property type="match status" value="1"/>
</dbReference>
<dbReference type="GO" id="GO:0005524">
    <property type="term" value="F:ATP binding"/>
    <property type="evidence" value="ECO:0007669"/>
    <property type="project" value="UniProtKB-KW"/>
</dbReference>
<comment type="similarity">
    <text evidence="8">Belongs to the AAA ATPase family. Katanin p60 subunit A1 subfamily.</text>
</comment>
<evidence type="ECO:0000256" key="9">
    <source>
        <dbReference type="SAM" id="MobiDB-lite"/>
    </source>
</evidence>
<dbReference type="SMART" id="SM00382">
    <property type="entry name" value="AAA"/>
    <property type="match status" value="1"/>
</dbReference>
<dbReference type="GO" id="GO:0005874">
    <property type="term" value="C:microtubule"/>
    <property type="evidence" value="ECO:0007669"/>
    <property type="project" value="UniProtKB-KW"/>
</dbReference>
<comment type="catalytic activity">
    <reaction evidence="8">
        <text>n ATP + n H2O + a microtubule = n ADP + n phosphate + (n+1) alpha/beta tubulin heterodimers.</text>
        <dbReference type="EC" id="5.6.1.1"/>
    </reaction>
</comment>
<feature type="compositionally biased region" description="Basic and acidic residues" evidence="9">
    <location>
        <begin position="98"/>
        <end position="110"/>
    </location>
</feature>
<evidence type="ECO:0000313" key="11">
    <source>
        <dbReference type="EMBL" id="KAK6170324.1"/>
    </source>
</evidence>
<comment type="caution">
    <text evidence="11">The sequence shown here is derived from an EMBL/GenBank/DDBJ whole genome shotgun (WGS) entry which is preliminary data.</text>
</comment>
<gene>
    <name evidence="8" type="primary">KATNA1</name>
    <name evidence="11" type="ORF">SNE40_018739</name>
</gene>
<comment type="activity regulation">
    <text evidence="8">ATPase activity is stimulated by microtubules, which promote homooligomerization. ATP-dependent microtubule severing is stimulated by interaction with KATNB1.</text>
</comment>
<keyword evidence="8" id="KW-0131">Cell cycle</keyword>
<dbReference type="InterPro" id="IPR003959">
    <property type="entry name" value="ATPase_AAA_core"/>
</dbReference>
<keyword evidence="8" id="KW-0498">Mitosis</keyword>
<dbReference type="FunFam" id="1.20.58.80:FF:000003">
    <property type="entry name" value="Katanin p60 ATPase-containing subunit A1"/>
    <property type="match status" value="1"/>
</dbReference>
<dbReference type="FunFam" id="1.10.8.60:FF:000025">
    <property type="entry name" value="Katanin p60 ATPase-containing subunit A1"/>
    <property type="match status" value="1"/>
</dbReference>
<proteinExistence type="inferred from homology"/>
<dbReference type="GO" id="GO:0051301">
    <property type="term" value="P:cell division"/>
    <property type="evidence" value="ECO:0007669"/>
    <property type="project" value="UniProtKB-KW"/>
</dbReference>
<comment type="function">
    <text evidence="8">Catalytic subunit of a complex which severs microtubules in an ATP-dependent manner. Microtubule severing may promote rapid reorganization of cellular microtubule arrays and the release of microtubules from the centrosome following nucleation.</text>
</comment>
<dbReference type="GO" id="GO:0051013">
    <property type="term" value="P:microtubule severing"/>
    <property type="evidence" value="ECO:0007669"/>
    <property type="project" value="UniProtKB-UniRule"/>
</dbReference>
<keyword evidence="3 8" id="KW-0493">Microtubule</keyword>
<evidence type="ECO:0000256" key="5">
    <source>
        <dbReference type="ARBA" id="ARBA00022840"/>
    </source>
</evidence>
<evidence type="ECO:0000256" key="7">
    <source>
        <dbReference type="ARBA" id="ARBA00023235"/>
    </source>
</evidence>
<dbReference type="PANTHER" id="PTHR23074:SF19">
    <property type="entry name" value="KATANIN P60 ATPASE-CONTAINING SUBUNIT A1"/>
    <property type="match status" value="1"/>
</dbReference>
<evidence type="ECO:0000259" key="10">
    <source>
        <dbReference type="SMART" id="SM00382"/>
    </source>
</evidence>
<dbReference type="GO" id="GO:0000922">
    <property type="term" value="C:spindle pole"/>
    <property type="evidence" value="ECO:0007669"/>
    <property type="project" value="UniProtKB-SubCell"/>
</dbReference>
<dbReference type="Pfam" id="PF17862">
    <property type="entry name" value="AAA_lid_3"/>
    <property type="match status" value="1"/>
</dbReference>
<dbReference type="GO" id="GO:0005737">
    <property type="term" value="C:cytoplasm"/>
    <property type="evidence" value="ECO:0007669"/>
    <property type="project" value="UniProtKB-SubCell"/>
</dbReference>
<dbReference type="InterPro" id="IPR027417">
    <property type="entry name" value="P-loop_NTPase"/>
</dbReference>
<keyword evidence="12" id="KW-1185">Reference proteome</keyword>
<keyword evidence="2 8" id="KW-0963">Cytoplasm</keyword>
<dbReference type="HAMAP" id="MF_03023">
    <property type="entry name" value="Katanin_p60_A1"/>
    <property type="match status" value="1"/>
</dbReference>
<comment type="subunit">
    <text evidence="8">Can homooligomerize into hexameric rings, which may be promoted by interaction with microtubules. Interacts with KATNB1, which may serve as a targeting subunit.</text>
</comment>
<dbReference type="EMBL" id="JAZGQO010000014">
    <property type="protein sequence ID" value="KAK6170324.1"/>
    <property type="molecule type" value="Genomic_DNA"/>
</dbReference>
<reference evidence="11 12" key="1">
    <citation type="submission" date="2024-01" db="EMBL/GenBank/DDBJ databases">
        <title>The genome of the rayed Mediterranean limpet Patella caerulea (Linnaeus, 1758).</title>
        <authorList>
            <person name="Anh-Thu Weber A."/>
            <person name="Halstead-Nussloch G."/>
        </authorList>
    </citation>
    <scope>NUCLEOTIDE SEQUENCE [LARGE SCALE GENOMIC DNA]</scope>
    <source>
        <strain evidence="11">AATW-2023a</strain>
        <tissue evidence="11">Whole specimen</tissue>
    </source>
</reference>
<protein>
    <recommendedName>
        <fullName evidence="8">Katanin p60 ATPase-containing subunit A1</fullName>
        <shortName evidence="8">Katanin p60 subunit A1</shortName>
        <ecNumber evidence="8">5.6.1.1</ecNumber>
    </recommendedName>
    <alternativeName>
        <fullName evidence="8">p60 katanin</fullName>
    </alternativeName>
</protein>
<evidence type="ECO:0000313" key="12">
    <source>
        <dbReference type="Proteomes" id="UP001347796"/>
    </source>
</evidence>
<dbReference type="Gene3D" id="3.40.50.300">
    <property type="entry name" value="P-loop containing nucleotide triphosphate hydrolases"/>
    <property type="match status" value="1"/>
</dbReference>
<accession>A0AAN8P8H3</accession>
<feature type="domain" description="AAA+ ATPase" evidence="10">
    <location>
        <begin position="251"/>
        <end position="392"/>
    </location>
</feature>
<comment type="subcellular location">
    <subcellularLocation>
        <location evidence="1 8">Cytoplasm</location>
        <location evidence="1 8">Cytoskeleton</location>
        <location evidence="1 8">Spindle</location>
    </subcellularLocation>
    <subcellularLocation>
        <location evidence="8">Cytoplasm</location>
    </subcellularLocation>
    <subcellularLocation>
        <location evidence="8">Cytoplasm</location>
        <location evidence="8">Cytoskeleton</location>
        <location evidence="8">Microtubule organizing center</location>
        <location evidence="8">Centrosome</location>
    </subcellularLocation>
    <subcellularLocation>
        <location evidence="8">Cytoplasm</location>
        <location evidence="8">Cytoskeleton</location>
        <location evidence="8">Spindle pole</location>
    </subcellularLocation>
    <text evidence="8">Predominantly cytoplasmic. Also localized to the interphase centrosome and the mitotic spindle poles. Enhanced recruitment to the mitotic spindle poles requires microtubules and interaction with KATNB1.</text>
</comment>
<evidence type="ECO:0000256" key="1">
    <source>
        <dbReference type="ARBA" id="ARBA00004186"/>
    </source>
</evidence>
<dbReference type="Gene3D" id="1.20.58.80">
    <property type="entry name" value="Phosphotransferase system, lactose/cellobiose-type IIA subunit"/>
    <property type="match status" value="1"/>
</dbReference>
<dbReference type="InterPro" id="IPR028596">
    <property type="entry name" value="KATNA1"/>
</dbReference>
<dbReference type="FunFam" id="3.40.50.300:FF:000159">
    <property type="entry name" value="Katanin p60 ATPase-containing subunit A1"/>
    <property type="match status" value="1"/>
</dbReference>
<dbReference type="Gene3D" id="1.10.8.60">
    <property type="match status" value="1"/>
</dbReference>
<dbReference type="Pfam" id="PF00004">
    <property type="entry name" value="AAA"/>
    <property type="match status" value="1"/>
</dbReference>
<dbReference type="GO" id="GO:0008017">
    <property type="term" value="F:microtubule binding"/>
    <property type="evidence" value="ECO:0007669"/>
    <property type="project" value="UniProtKB-UniRule"/>
</dbReference>
<dbReference type="InterPro" id="IPR050304">
    <property type="entry name" value="MT-severing_AAA_ATPase"/>
</dbReference>
<evidence type="ECO:0000256" key="3">
    <source>
        <dbReference type="ARBA" id="ARBA00022701"/>
    </source>
</evidence>
<keyword evidence="4 8" id="KW-0547">Nucleotide-binding</keyword>
<dbReference type="AlphaFoldDB" id="A0AAN8P8H3"/>
<keyword evidence="5 8" id="KW-0067">ATP-binding</keyword>
<dbReference type="Pfam" id="PF21126">
    <property type="entry name" value="KATNA1_MIT"/>
    <property type="match status" value="1"/>
</dbReference>
<evidence type="ECO:0000256" key="2">
    <source>
        <dbReference type="ARBA" id="ARBA00022490"/>
    </source>
</evidence>
<dbReference type="InterPro" id="IPR003960">
    <property type="entry name" value="ATPase_AAA_CS"/>
</dbReference>
<dbReference type="GO" id="GO:0016887">
    <property type="term" value="F:ATP hydrolysis activity"/>
    <property type="evidence" value="ECO:0007669"/>
    <property type="project" value="InterPro"/>
</dbReference>
<dbReference type="PANTHER" id="PTHR23074">
    <property type="entry name" value="AAA DOMAIN-CONTAINING"/>
    <property type="match status" value="1"/>
</dbReference>
<keyword evidence="8" id="KW-0132">Cell division</keyword>
<organism evidence="11 12">
    <name type="scientific">Patella caerulea</name>
    <name type="common">Rayed Mediterranean limpet</name>
    <dbReference type="NCBI Taxonomy" id="87958"/>
    <lineage>
        <taxon>Eukaryota</taxon>
        <taxon>Metazoa</taxon>
        <taxon>Spiralia</taxon>
        <taxon>Lophotrochozoa</taxon>
        <taxon>Mollusca</taxon>
        <taxon>Gastropoda</taxon>
        <taxon>Patellogastropoda</taxon>
        <taxon>Patelloidea</taxon>
        <taxon>Patellidae</taxon>
        <taxon>Patella</taxon>
    </lineage>
</organism>
<dbReference type="CDD" id="cd21748">
    <property type="entry name" value="Kp60-NTD"/>
    <property type="match status" value="1"/>
</dbReference>
<dbReference type="InterPro" id="IPR048611">
    <property type="entry name" value="KATNA1_MIT"/>
</dbReference>
<dbReference type="PROSITE" id="PS00674">
    <property type="entry name" value="AAA"/>
    <property type="match status" value="1"/>
</dbReference>
<evidence type="ECO:0000256" key="8">
    <source>
        <dbReference type="HAMAP-Rule" id="MF_03023"/>
    </source>
</evidence>
<evidence type="ECO:0000256" key="4">
    <source>
        <dbReference type="ARBA" id="ARBA00022741"/>
    </source>
</evidence>
<sequence length="500" mass="56472">MSVNFGEISENTKMGRESALLGNYDTSMVYYEGVLQQLQKLLQTLKDSSSKHKWSQVKQQISQEYEHVKDINKTLNSFKTDNSHSYHANYGSPMSFDDYARHEEPTRDPDVWPPPTPVEHRPSPNIRGGVKAAPAPRRQDNRSRQRAAPSRNSAQPDRGRGGPNYGNVVDKGAKDKGKDKKKIEEEDGEKKFDPSGYDKDLVEHLERDILQKNPNVHWDDIAGLVEAKKLLEEAVVLPLIVPDFFKGIRRPWKGVLMVGPPGTGKTLLAKAVATECGTTFFNVSTSSLTSKYRGESEKLVRLLFEMARFYAPSTIFVDEIDSICAKRGSDTEHEASRRVKSELLVQMDGVDGVCGDDPTKTVMVLAATNFPWDLDEALRRRLEKRIYIPLPSVEGRIQLLNINLREVEISEDVDLKEVAIKLDGYSGADITNVCRDTAMMSFRKRIRGLRPDEIKNIPRDELIAPATLEDFDEAIVKVNKSVSKEDLEKYEKWMNEFGSV</sequence>
<feature type="region of interest" description="Disordered" evidence="9">
    <location>
        <begin position="96"/>
        <end position="197"/>
    </location>
</feature>
<dbReference type="Proteomes" id="UP001347796">
    <property type="component" value="Unassembled WGS sequence"/>
</dbReference>
<dbReference type="InterPro" id="IPR003593">
    <property type="entry name" value="AAA+_ATPase"/>
</dbReference>
<name>A0AAN8P8H3_PATCE</name>
<feature type="compositionally biased region" description="Basic and acidic residues" evidence="9">
    <location>
        <begin position="171"/>
        <end position="197"/>
    </location>
</feature>
<feature type="binding site" evidence="8">
    <location>
        <begin position="259"/>
        <end position="266"/>
    </location>
    <ligand>
        <name>ATP</name>
        <dbReference type="ChEBI" id="CHEBI:30616"/>
    </ligand>
</feature>
<keyword evidence="7 8" id="KW-0413">Isomerase</keyword>
<dbReference type="EC" id="5.6.1.1" evidence="8"/>